<dbReference type="InterPro" id="IPR013321">
    <property type="entry name" value="Arc_rbn_hlx_hlx"/>
</dbReference>
<keyword evidence="2" id="KW-1185">Reference proteome</keyword>
<dbReference type="Proteomes" id="UP000003752">
    <property type="component" value="Unassembled WGS sequence"/>
</dbReference>
<proteinExistence type="predicted"/>
<name>C0XIQ1_LENH9</name>
<comment type="caution">
    <text evidence="1">The sequence shown here is derived from an EMBL/GenBank/DDBJ whole genome shotgun (WGS) entry which is preliminary data.</text>
</comment>
<reference evidence="1 2" key="1">
    <citation type="submission" date="2009-01" db="EMBL/GenBank/DDBJ databases">
        <authorList>
            <person name="Qin X."/>
            <person name="Bachman B."/>
            <person name="Battles P."/>
            <person name="Bell A."/>
            <person name="Bess C."/>
            <person name="Bickham C."/>
            <person name="Chaboub L."/>
            <person name="Chen D."/>
            <person name="Coyle M."/>
            <person name="Deiros D.R."/>
            <person name="Dinh H."/>
            <person name="Forbes L."/>
            <person name="Fowler G."/>
            <person name="Francisco L."/>
            <person name="Fu Q."/>
            <person name="Gubbala S."/>
            <person name="Hale W."/>
            <person name="Han Y."/>
            <person name="Hemphill L."/>
            <person name="Highlander S.K."/>
            <person name="Hirani K."/>
            <person name="Hogues M."/>
            <person name="Jackson L."/>
            <person name="Jakkamsetti A."/>
            <person name="Javaid M."/>
            <person name="Jiang H."/>
            <person name="Korchina V."/>
            <person name="Kovar C."/>
            <person name="Lara F."/>
            <person name="Lee S."/>
            <person name="Mata R."/>
            <person name="Mathew T."/>
            <person name="Moen C."/>
            <person name="Morales K."/>
            <person name="Munidasa M."/>
            <person name="Nazareth L."/>
            <person name="Ngo R."/>
            <person name="Nguyen L."/>
            <person name="Okwuonu G."/>
            <person name="Ongeri F."/>
            <person name="Patil S."/>
            <person name="Petrosino J."/>
            <person name="Pham C."/>
            <person name="Pham P."/>
            <person name="Pu L.-L."/>
            <person name="Puazo M."/>
            <person name="Raj R."/>
            <person name="Reid J."/>
            <person name="Rouhana J."/>
            <person name="Saada N."/>
            <person name="Shang Y."/>
            <person name="Simmons D."/>
            <person name="Thornton R."/>
            <person name="Warren J."/>
            <person name="Weissenberger G."/>
            <person name="Zhang J."/>
            <person name="Zhang L."/>
            <person name="Zhou C."/>
            <person name="Zhu D."/>
            <person name="Muzny D."/>
            <person name="Worley K."/>
            <person name="Gibbs R."/>
        </authorList>
    </citation>
    <scope>NUCLEOTIDE SEQUENCE [LARGE SCALE GENOMIC DNA]</scope>
    <source>
        <strain evidence="2">ATCC 8290 / DSM 20176 / CCUG 30140 / JCM 1155 / KCTC 3500 / NBRC 15886 / NCIMB 8040 / NRRL B-1843 / 9</strain>
    </source>
</reference>
<evidence type="ECO:0008006" key="3">
    <source>
        <dbReference type="Google" id="ProtNLM"/>
    </source>
</evidence>
<gene>
    <name evidence="1" type="ORF">HMPREF0519_1112</name>
</gene>
<organism evidence="1 2">
    <name type="scientific">Lentilactobacillus hilgardii (strain ATCC 8290 / DSM 20176 / CCUG 30140 / JCM 1155 / KCTC 3500 / NBRC 15886 / NCIMB 8040 / NRRL B-1843 / 9)</name>
    <dbReference type="NCBI Taxonomy" id="1423757"/>
    <lineage>
        <taxon>Bacteria</taxon>
        <taxon>Bacillati</taxon>
        <taxon>Bacillota</taxon>
        <taxon>Bacilli</taxon>
        <taxon>Lactobacillales</taxon>
        <taxon>Lactobacillaceae</taxon>
        <taxon>Lentilactobacillus</taxon>
    </lineage>
</organism>
<dbReference type="AlphaFoldDB" id="C0XIQ1"/>
<accession>C0XIQ1</accession>
<dbReference type="Gene3D" id="1.10.1220.10">
    <property type="entry name" value="Met repressor-like"/>
    <property type="match status" value="1"/>
</dbReference>
<dbReference type="GO" id="GO:0006355">
    <property type="term" value="P:regulation of DNA-templated transcription"/>
    <property type="evidence" value="ECO:0007669"/>
    <property type="project" value="InterPro"/>
</dbReference>
<dbReference type="EMBL" id="ACGP01000117">
    <property type="protein sequence ID" value="EEI24712.1"/>
    <property type="molecule type" value="Genomic_DNA"/>
</dbReference>
<sequence length="50" mass="5828">MKMPNKEQLKTVRIVSSILKDIKIIAVNDHKTIQEVVEKALTRYIKENGY</sequence>
<evidence type="ECO:0000313" key="2">
    <source>
        <dbReference type="Proteomes" id="UP000003752"/>
    </source>
</evidence>
<evidence type="ECO:0000313" key="1">
    <source>
        <dbReference type="EMBL" id="EEI24712.1"/>
    </source>
</evidence>
<dbReference type="PATRIC" id="fig|1423757.3.peg.2251"/>
<protein>
    <recommendedName>
        <fullName evidence="3">CopG family transcriptional regulator</fullName>
    </recommendedName>
</protein>
<dbReference type="HOGENOM" id="CLU_3119040_0_0_9"/>